<keyword evidence="2" id="KW-0472">Membrane</keyword>
<dbReference type="Proteomes" id="UP001221566">
    <property type="component" value="Unassembled WGS sequence"/>
</dbReference>
<proteinExistence type="predicted"/>
<evidence type="ECO:0000256" key="1">
    <source>
        <dbReference type="SAM" id="MobiDB-lite"/>
    </source>
</evidence>
<evidence type="ECO:0000256" key="2">
    <source>
        <dbReference type="SAM" id="Phobius"/>
    </source>
</evidence>
<dbReference type="RefSeq" id="WP_272802058.1">
    <property type="nucleotide sequence ID" value="NZ_JAQQKY010000001.1"/>
</dbReference>
<dbReference type="EMBL" id="JAQQKY010000001">
    <property type="protein sequence ID" value="MDC7689393.1"/>
    <property type="molecule type" value="Genomic_DNA"/>
</dbReference>
<keyword evidence="2" id="KW-0812">Transmembrane</keyword>
<feature type="transmembrane region" description="Helical" evidence="2">
    <location>
        <begin position="24"/>
        <end position="42"/>
    </location>
</feature>
<comment type="caution">
    <text evidence="3">The sequence shown here is derived from an EMBL/GenBank/DDBJ whole genome shotgun (WGS) entry which is preliminary data.</text>
</comment>
<gene>
    <name evidence="3" type="ORF">PQU93_01135</name>
</gene>
<feature type="compositionally biased region" description="Polar residues" evidence="1">
    <location>
        <begin position="385"/>
        <end position="396"/>
    </location>
</feature>
<evidence type="ECO:0000313" key="4">
    <source>
        <dbReference type="Proteomes" id="UP001221566"/>
    </source>
</evidence>
<sequence length="402" mass="41216">MPSRTCTARTTCPPASRQPRQQGVVTLAMTLLVLFLSSLMVFQSSAGLLFEIRTGNNLVSQSKAMEAARGGVEHALAWLASGAVSSTALASAGNWSNDGSGPSGNNQQASSSLFGSAVSAQSIGSYSVAVSLWRNAATPNTLEIRATASGDASASIRQKVQLGTLTTTTTTPVTLNLASFAPIVVEGSLGDCGKKKSCITGNPSVTAGDSGVAIMTSASAASNQPGHLSVTGQIQGNAFSGSAWDFVFPDTSKEQMRLESEAQAAAELAAQQAGTSYQRTVYYFDASNIGSIGGQNWHQNIGSPSQPAILVFDSGAGCPKMNGGVVIYGLVYYADSCGKNGWGGATLTGTLVTEDNLSDLTANTQFRGWSASTGSGSISLPPAISTGTSSSLSRKTASWRDF</sequence>
<name>A0ABT5HZV3_VOGIN</name>
<feature type="region of interest" description="Disordered" evidence="1">
    <location>
        <begin position="380"/>
        <end position="402"/>
    </location>
</feature>
<feature type="compositionally biased region" description="Polar residues" evidence="1">
    <location>
        <begin position="1"/>
        <end position="10"/>
    </location>
</feature>
<organism evidence="3 4">
    <name type="scientific">Vogesella indigofera</name>
    <name type="common">Pseudomonas indigofera</name>
    <dbReference type="NCBI Taxonomy" id="45465"/>
    <lineage>
        <taxon>Bacteria</taxon>
        <taxon>Pseudomonadati</taxon>
        <taxon>Pseudomonadota</taxon>
        <taxon>Betaproteobacteria</taxon>
        <taxon>Neisseriales</taxon>
        <taxon>Chromobacteriaceae</taxon>
        <taxon>Vogesella</taxon>
    </lineage>
</organism>
<keyword evidence="2" id="KW-1133">Transmembrane helix</keyword>
<evidence type="ECO:0000313" key="3">
    <source>
        <dbReference type="EMBL" id="MDC7689393.1"/>
    </source>
</evidence>
<reference evidence="3 4" key="1">
    <citation type="submission" date="2023-01" db="EMBL/GenBank/DDBJ databases">
        <title>Novel species of the genus Vogesella isolated from rivers.</title>
        <authorList>
            <person name="Lu H."/>
        </authorList>
    </citation>
    <scope>NUCLEOTIDE SEQUENCE [LARGE SCALE GENOMIC DNA]</scope>
    <source>
        <strain evidence="3 4">SH7W</strain>
    </source>
</reference>
<keyword evidence="4" id="KW-1185">Reference proteome</keyword>
<accession>A0ABT5HZV3</accession>
<feature type="region of interest" description="Disordered" evidence="1">
    <location>
        <begin position="1"/>
        <end position="20"/>
    </location>
</feature>
<protein>
    <recommendedName>
        <fullName evidence="5">Type 4 fimbrial biogenesis protein PilX N-terminal domain-containing protein</fullName>
    </recommendedName>
</protein>
<evidence type="ECO:0008006" key="5">
    <source>
        <dbReference type="Google" id="ProtNLM"/>
    </source>
</evidence>